<comment type="caution">
    <text evidence="1">The sequence shown here is derived from an EMBL/GenBank/DDBJ whole genome shotgun (WGS) entry which is preliminary data.</text>
</comment>
<keyword evidence="2" id="KW-1185">Reference proteome</keyword>
<proteinExistence type="predicted"/>
<dbReference type="EMBL" id="JBFOLK010000006">
    <property type="protein sequence ID" value="KAL2506933.1"/>
    <property type="molecule type" value="Genomic_DNA"/>
</dbReference>
<dbReference type="Proteomes" id="UP001604336">
    <property type="component" value="Unassembled WGS sequence"/>
</dbReference>
<accession>A0ABD1T2P2</accession>
<dbReference type="AlphaFoldDB" id="A0ABD1T2P2"/>
<sequence>MYYPCAIPIKIRDIHLPLNLNSHLTDFQVAAMEKFIEKASIPIVTIFDNDPSNHPYDNKFSDSPEAKTTLLIIHKPDGQKLAQIAPWLKDYLVKRSDTPNVESGSKVEDIASPKTIRNYSYLRLTPIREEVCQSL</sequence>
<organism evidence="1 2">
    <name type="scientific">Abeliophyllum distichum</name>
    <dbReference type="NCBI Taxonomy" id="126358"/>
    <lineage>
        <taxon>Eukaryota</taxon>
        <taxon>Viridiplantae</taxon>
        <taxon>Streptophyta</taxon>
        <taxon>Embryophyta</taxon>
        <taxon>Tracheophyta</taxon>
        <taxon>Spermatophyta</taxon>
        <taxon>Magnoliopsida</taxon>
        <taxon>eudicotyledons</taxon>
        <taxon>Gunneridae</taxon>
        <taxon>Pentapetalae</taxon>
        <taxon>asterids</taxon>
        <taxon>lamiids</taxon>
        <taxon>Lamiales</taxon>
        <taxon>Oleaceae</taxon>
        <taxon>Forsythieae</taxon>
        <taxon>Abeliophyllum</taxon>
    </lineage>
</organism>
<evidence type="ECO:0000313" key="2">
    <source>
        <dbReference type="Proteomes" id="UP001604336"/>
    </source>
</evidence>
<protein>
    <submittedName>
        <fullName evidence="1">Thioredoxin domain-containing protein</fullName>
    </submittedName>
</protein>
<name>A0ABD1T2P2_9LAMI</name>
<evidence type="ECO:0000313" key="1">
    <source>
        <dbReference type="EMBL" id="KAL2506933.1"/>
    </source>
</evidence>
<gene>
    <name evidence="1" type="ORF">Adt_22554</name>
</gene>
<reference evidence="2" key="1">
    <citation type="submission" date="2024-07" db="EMBL/GenBank/DDBJ databases">
        <title>Two chromosome-level genome assemblies of Korean endemic species Abeliophyllum distichum and Forsythia ovata (Oleaceae).</title>
        <authorList>
            <person name="Jang H."/>
        </authorList>
    </citation>
    <scope>NUCLEOTIDE SEQUENCE [LARGE SCALE GENOMIC DNA]</scope>
</reference>